<feature type="domain" description="Glycosyltransferase 2-like" evidence="1">
    <location>
        <begin position="4"/>
        <end position="101"/>
    </location>
</feature>
<comment type="caution">
    <text evidence="2">The sequence shown here is derived from an EMBL/GenBank/DDBJ whole genome shotgun (WGS) entry which is preliminary data.</text>
</comment>
<dbReference type="Proteomes" id="UP000176923">
    <property type="component" value="Unassembled WGS sequence"/>
</dbReference>
<dbReference type="Gene3D" id="3.90.550.10">
    <property type="entry name" value="Spore Coat Polysaccharide Biosynthesis Protein SpsA, Chain A"/>
    <property type="match status" value="1"/>
</dbReference>
<dbReference type="PANTHER" id="PTHR43630:SF2">
    <property type="entry name" value="GLYCOSYLTRANSFERASE"/>
    <property type="match status" value="1"/>
</dbReference>
<evidence type="ECO:0000313" key="2">
    <source>
        <dbReference type="EMBL" id="OGG12832.1"/>
    </source>
</evidence>
<accession>A0A1F5ZL57</accession>
<dbReference type="CDD" id="cd02511">
    <property type="entry name" value="Beta4Glucosyltransferase"/>
    <property type="match status" value="1"/>
</dbReference>
<dbReference type="AlphaFoldDB" id="A0A1F5ZL57"/>
<reference evidence="2 3" key="1">
    <citation type="journal article" date="2016" name="Nat. Commun.">
        <title>Thousands of microbial genomes shed light on interconnected biogeochemical processes in an aquifer system.</title>
        <authorList>
            <person name="Anantharaman K."/>
            <person name="Brown C.T."/>
            <person name="Hug L.A."/>
            <person name="Sharon I."/>
            <person name="Castelle C.J."/>
            <person name="Probst A.J."/>
            <person name="Thomas B.C."/>
            <person name="Singh A."/>
            <person name="Wilkins M.J."/>
            <person name="Karaoz U."/>
            <person name="Brodie E.L."/>
            <person name="Williams K.H."/>
            <person name="Hubbard S.S."/>
            <person name="Banfield J.F."/>
        </authorList>
    </citation>
    <scope>NUCLEOTIDE SEQUENCE [LARGE SCALE GENOMIC DNA]</scope>
</reference>
<organism evidence="2 3">
    <name type="scientific">Candidatus Gottesmanbacteria bacterium RIFCSPHIGHO2_02_FULL_39_11</name>
    <dbReference type="NCBI Taxonomy" id="1798382"/>
    <lineage>
        <taxon>Bacteria</taxon>
        <taxon>Candidatus Gottesmaniibacteriota</taxon>
    </lineage>
</organism>
<dbReference type="InterPro" id="IPR029044">
    <property type="entry name" value="Nucleotide-diphossugar_trans"/>
</dbReference>
<evidence type="ECO:0000313" key="3">
    <source>
        <dbReference type="Proteomes" id="UP000176923"/>
    </source>
</evidence>
<dbReference type="STRING" id="1798382.A3D77_07285"/>
<evidence type="ECO:0000259" key="1">
    <source>
        <dbReference type="Pfam" id="PF00535"/>
    </source>
</evidence>
<name>A0A1F5ZL57_9BACT</name>
<dbReference type="Pfam" id="PF00535">
    <property type="entry name" value="Glycos_transf_2"/>
    <property type="match status" value="1"/>
</dbReference>
<proteinExistence type="predicted"/>
<gene>
    <name evidence="2" type="ORF">A3D77_07285</name>
</gene>
<protein>
    <recommendedName>
        <fullName evidence="1">Glycosyltransferase 2-like domain-containing protein</fullName>
    </recommendedName>
</protein>
<sequence>MKLSVALATYNEEENIARCLNSISGWADEIVIVDGKSNDKTVDIAKKYNARIILKENEENFHKNKQIAIENCKGEWILQLDADEEVTNNLKDEILKVVSHPERPKGVEGSRVEPVSGYWIPRKNYFLGKFLKKGGQYPDYTLRLYRRGKGKLPALNVHEQAEVAGKTEYLKNPLLHYNYPDLKHYFDHFKRYTDIFANEIIDENYKEKSRHPERPKGVEGSRFLSYMLIKPFTWFISTYIRHKGFMDGYQGFLFSFFSSLRFPVSYIKALKINYKK</sequence>
<dbReference type="PANTHER" id="PTHR43630">
    <property type="entry name" value="POLY-BETA-1,6-N-ACETYL-D-GLUCOSAMINE SYNTHASE"/>
    <property type="match status" value="1"/>
</dbReference>
<dbReference type="EMBL" id="MFJL01000041">
    <property type="protein sequence ID" value="OGG12832.1"/>
    <property type="molecule type" value="Genomic_DNA"/>
</dbReference>
<dbReference type="InterPro" id="IPR001173">
    <property type="entry name" value="Glyco_trans_2-like"/>
</dbReference>
<dbReference type="SUPFAM" id="SSF53448">
    <property type="entry name" value="Nucleotide-diphospho-sugar transferases"/>
    <property type="match status" value="1"/>
</dbReference>